<dbReference type="Proteomes" id="UP000177309">
    <property type="component" value="Unassembled WGS sequence"/>
</dbReference>
<evidence type="ECO:0000313" key="1">
    <source>
        <dbReference type="EMBL" id="OGC35165.1"/>
    </source>
</evidence>
<accession>A0A1F4TR17</accession>
<name>A0A1F4TR17_UNCSA</name>
<reference evidence="1 2" key="1">
    <citation type="journal article" date="2016" name="Nat. Commun.">
        <title>Thousands of microbial genomes shed light on interconnected biogeochemical processes in an aquifer system.</title>
        <authorList>
            <person name="Anantharaman K."/>
            <person name="Brown C.T."/>
            <person name="Hug L.A."/>
            <person name="Sharon I."/>
            <person name="Castelle C.J."/>
            <person name="Probst A.J."/>
            <person name="Thomas B.C."/>
            <person name="Singh A."/>
            <person name="Wilkins M.J."/>
            <person name="Karaoz U."/>
            <person name="Brodie E.L."/>
            <person name="Williams K.H."/>
            <person name="Hubbard S.S."/>
            <person name="Banfield J.F."/>
        </authorList>
    </citation>
    <scope>NUCLEOTIDE SEQUENCE [LARGE SCALE GENOMIC DNA]</scope>
</reference>
<dbReference type="AlphaFoldDB" id="A0A1F4TR17"/>
<evidence type="ECO:0000313" key="2">
    <source>
        <dbReference type="Proteomes" id="UP000177309"/>
    </source>
</evidence>
<proteinExistence type="predicted"/>
<organism evidence="1 2">
    <name type="scientific">candidate division WOR-1 bacterium RIFOXYC2_FULL_41_25</name>
    <dbReference type="NCBI Taxonomy" id="1802586"/>
    <lineage>
        <taxon>Bacteria</taxon>
        <taxon>Bacillati</taxon>
        <taxon>Saganbacteria</taxon>
    </lineage>
</organism>
<comment type="caution">
    <text evidence="1">The sequence shown here is derived from an EMBL/GenBank/DDBJ whole genome shotgun (WGS) entry which is preliminary data.</text>
</comment>
<gene>
    <name evidence="1" type="ORF">A2462_02090</name>
</gene>
<protein>
    <submittedName>
        <fullName evidence="1">Uncharacterized protein</fullName>
    </submittedName>
</protein>
<sequence>MYKSDKNNEKKELEFELKYQKSLSLTERFRMMTGQSKLILEMLIKNGHRKPFEVIKRARG</sequence>
<dbReference type="EMBL" id="MEUI01000007">
    <property type="protein sequence ID" value="OGC35165.1"/>
    <property type="molecule type" value="Genomic_DNA"/>
</dbReference>